<evidence type="ECO:0000313" key="4">
    <source>
        <dbReference type="Proteomes" id="UP000054387"/>
    </source>
</evidence>
<dbReference type="InterPro" id="IPR036388">
    <property type="entry name" value="WH-like_DNA-bd_sf"/>
</dbReference>
<dbReference type="EMBL" id="LOPU01000013">
    <property type="protein sequence ID" value="KTG11107.1"/>
    <property type="molecule type" value="Genomic_DNA"/>
</dbReference>
<organism evidence="3 4">
    <name type="scientific">Haloprofundus marisrubri</name>
    <dbReference type="NCBI Taxonomy" id="1514971"/>
    <lineage>
        <taxon>Archaea</taxon>
        <taxon>Methanobacteriati</taxon>
        <taxon>Methanobacteriota</taxon>
        <taxon>Stenosarchaea group</taxon>
        <taxon>Halobacteria</taxon>
        <taxon>Halobacteriales</taxon>
        <taxon>Haloferacaceae</taxon>
        <taxon>Haloprofundus</taxon>
    </lineage>
</organism>
<feature type="region of interest" description="Disordered" evidence="1">
    <location>
        <begin position="85"/>
        <end position="106"/>
    </location>
</feature>
<proteinExistence type="predicted"/>
<feature type="compositionally biased region" description="Basic and acidic residues" evidence="1">
    <location>
        <begin position="85"/>
        <end position="97"/>
    </location>
</feature>
<feature type="domain" description="Transcription regulator PadR N-terminal" evidence="2">
    <location>
        <begin position="22"/>
        <end position="79"/>
    </location>
</feature>
<evidence type="ECO:0000256" key="1">
    <source>
        <dbReference type="SAM" id="MobiDB-lite"/>
    </source>
</evidence>
<evidence type="ECO:0000259" key="2">
    <source>
        <dbReference type="Pfam" id="PF03551"/>
    </source>
</evidence>
<dbReference type="InterPro" id="IPR005149">
    <property type="entry name" value="Tscrpt_reg_PadR_N"/>
</dbReference>
<accession>A0A0W1RCA4</accession>
<reference evidence="3 4" key="1">
    <citation type="submission" date="2015-12" db="EMBL/GenBank/DDBJ databases">
        <title>Haloprofundus marisrubri gen. nov., sp. nov., an extremely halophilic archaeon isolated from the Discovery deep brine-seawater interface in the Red Sea.</title>
        <authorList>
            <person name="Zhang G."/>
            <person name="Stingl U."/>
            <person name="Rashid M."/>
        </authorList>
    </citation>
    <scope>NUCLEOTIDE SEQUENCE [LARGE SCALE GENOMIC DNA]</scope>
    <source>
        <strain evidence="3 4">SB9</strain>
    </source>
</reference>
<dbReference type="InterPro" id="IPR036390">
    <property type="entry name" value="WH_DNA-bd_sf"/>
</dbReference>
<keyword evidence="4" id="KW-1185">Reference proteome</keyword>
<evidence type="ECO:0000313" key="3">
    <source>
        <dbReference type="EMBL" id="KTG11107.1"/>
    </source>
</evidence>
<name>A0A0W1RCA4_9EURY</name>
<protein>
    <submittedName>
        <fullName evidence="3">PadR family transcriptional regulator</fullName>
    </submittedName>
</protein>
<dbReference type="RefSeq" id="WP_058580392.1">
    <property type="nucleotide sequence ID" value="NZ_LOPU01000013.1"/>
</dbReference>
<dbReference type="AlphaFoldDB" id="A0A0W1RCA4"/>
<sequence>MNDLTGFQRDLLFVCAGHDHPSGQDIKVHIEEYLGGEVNNGRLYPNLDILVESGLVEKGTLDQRTNYYELTESGRRAIRQRWSWERQQHNRASDARSDNTVGSSAD</sequence>
<dbReference type="Proteomes" id="UP000054387">
    <property type="component" value="Unassembled WGS sequence"/>
</dbReference>
<dbReference type="Gene3D" id="1.10.10.10">
    <property type="entry name" value="Winged helix-like DNA-binding domain superfamily/Winged helix DNA-binding domain"/>
    <property type="match status" value="1"/>
</dbReference>
<gene>
    <name evidence="3" type="ORF">AUR64_05195</name>
</gene>
<dbReference type="OrthoDB" id="56053at2157"/>
<comment type="caution">
    <text evidence="3">The sequence shown here is derived from an EMBL/GenBank/DDBJ whole genome shotgun (WGS) entry which is preliminary data.</text>
</comment>
<dbReference type="Pfam" id="PF03551">
    <property type="entry name" value="PadR"/>
    <property type="match status" value="1"/>
</dbReference>
<dbReference type="SUPFAM" id="SSF46785">
    <property type="entry name" value="Winged helix' DNA-binding domain"/>
    <property type="match status" value="1"/>
</dbReference>